<dbReference type="EMBL" id="BJYT01000001">
    <property type="protein sequence ID" value="GEO07888.1"/>
    <property type="molecule type" value="Genomic_DNA"/>
</dbReference>
<reference evidence="1 2" key="1">
    <citation type="submission" date="2019-07" db="EMBL/GenBank/DDBJ databases">
        <title>Whole genome shotgun sequence of Segetibacter aerophilus NBRC 106135.</title>
        <authorList>
            <person name="Hosoyama A."/>
            <person name="Uohara A."/>
            <person name="Ohji S."/>
            <person name="Ichikawa N."/>
        </authorList>
    </citation>
    <scope>NUCLEOTIDE SEQUENCE [LARGE SCALE GENOMIC DNA]</scope>
    <source>
        <strain evidence="1 2">NBRC 106135</strain>
    </source>
</reference>
<name>A0A512B7F9_9BACT</name>
<dbReference type="RefSeq" id="WP_170234055.1">
    <property type="nucleotide sequence ID" value="NZ_BJYT01000001.1"/>
</dbReference>
<evidence type="ECO:0000313" key="2">
    <source>
        <dbReference type="Proteomes" id="UP000321513"/>
    </source>
</evidence>
<organism evidence="1 2">
    <name type="scientific">Segetibacter aerophilus</name>
    <dbReference type="NCBI Taxonomy" id="670293"/>
    <lineage>
        <taxon>Bacteria</taxon>
        <taxon>Pseudomonadati</taxon>
        <taxon>Bacteroidota</taxon>
        <taxon>Chitinophagia</taxon>
        <taxon>Chitinophagales</taxon>
        <taxon>Chitinophagaceae</taxon>
        <taxon>Segetibacter</taxon>
    </lineage>
</organism>
<accession>A0A512B7F9</accession>
<comment type="caution">
    <text evidence="1">The sequence shown here is derived from an EMBL/GenBank/DDBJ whole genome shotgun (WGS) entry which is preliminary data.</text>
</comment>
<sequence>MAPDKLKEKLETITCHIHGDAPYVTVLENKTLEIESCCLLFRHQLLLMAGDHEKLIVA</sequence>
<gene>
    <name evidence="1" type="ORF">SAE01_03840</name>
</gene>
<dbReference type="Proteomes" id="UP000321513">
    <property type="component" value="Unassembled WGS sequence"/>
</dbReference>
<proteinExistence type="predicted"/>
<protein>
    <submittedName>
        <fullName evidence="1">Uncharacterized protein</fullName>
    </submittedName>
</protein>
<evidence type="ECO:0000313" key="1">
    <source>
        <dbReference type="EMBL" id="GEO07888.1"/>
    </source>
</evidence>
<dbReference type="AlphaFoldDB" id="A0A512B7F9"/>
<keyword evidence="2" id="KW-1185">Reference proteome</keyword>